<evidence type="ECO:0000256" key="1">
    <source>
        <dbReference type="ARBA" id="ARBA00009477"/>
    </source>
</evidence>
<reference evidence="4 5" key="1">
    <citation type="journal article" date="2011" name="J. Bacteriol.">
        <title>Complete genome sequence of seawater bacterium Glaciecola nitratireducens FR1064T.</title>
        <authorList>
            <person name="Bian F."/>
            <person name="Qin Q.L."/>
            <person name="Xie B.B."/>
            <person name="Shu Y.L."/>
            <person name="Zhang X.Y."/>
            <person name="Yu Y."/>
            <person name="Chen B."/>
            <person name="Chen X.L."/>
            <person name="Zhou B.C."/>
            <person name="Zhang Y.Z."/>
        </authorList>
    </citation>
    <scope>NUCLEOTIDE SEQUENCE [LARGE SCALE GENOMIC DNA]</scope>
    <source>
        <strain evidence="5">JCM 12485 / KCTC 12276 / FR1064</strain>
    </source>
</reference>
<sequence length="386" mass="42010">MNTNNAVGSKLSLLFLCISSFILLIVLILFSGDKTAIAFADDQSLVIENAKVNVQAISIQSAYTKQRKVYGLIESAQQANLGFELSGVINETLVAEGERVVKGQILATLDQQRLMAQKKELDAALLRAKADAKLASLSAKRTAELVKKRLEPDQRLDEANAALDAANALVNEVRARHESLNVELQKSSLVAPFNGQVVKQLLDSGTVVTMGQPVFALMAEVDLEARIGLPTQSPLALSLGERYTLSYEDQPVPAKLISLAKQRNRATRAIDALFQIDAQDAEKLYLMPGDLVSLSVDVEIDKQGAWIPIGALSNGVRGLWTLFVIDKSTGSQIIQPRSVYVEYMEQDYAFVSGALDQGDLLVVSGLHRLTPNQVVQNIQVINTARN</sequence>
<evidence type="ECO:0000259" key="3">
    <source>
        <dbReference type="Pfam" id="PF25973"/>
    </source>
</evidence>
<dbReference type="HOGENOM" id="CLU_018816_1_0_6"/>
<dbReference type="KEGG" id="gni:GNIT_0440"/>
<dbReference type="InterPro" id="IPR006143">
    <property type="entry name" value="RND_pump_MFP"/>
</dbReference>
<dbReference type="NCBIfam" id="TIGR01730">
    <property type="entry name" value="RND_mfp"/>
    <property type="match status" value="1"/>
</dbReference>
<dbReference type="InterPro" id="IPR058647">
    <property type="entry name" value="BSH_CzcB-like"/>
</dbReference>
<keyword evidence="2" id="KW-0175">Coiled coil</keyword>
<keyword evidence="5" id="KW-1185">Reference proteome</keyword>
<dbReference type="Gene3D" id="1.10.287.470">
    <property type="entry name" value="Helix hairpin bin"/>
    <property type="match status" value="1"/>
</dbReference>
<dbReference type="Proteomes" id="UP000009282">
    <property type="component" value="Chromosome"/>
</dbReference>
<dbReference type="Gene3D" id="2.40.30.170">
    <property type="match status" value="1"/>
</dbReference>
<dbReference type="Gene3D" id="2.40.50.100">
    <property type="match status" value="1"/>
</dbReference>
<proteinExistence type="inferred from homology"/>
<dbReference type="Gene3D" id="2.40.420.20">
    <property type="match status" value="1"/>
</dbReference>
<accession>G4QFG9</accession>
<feature type="domain" description="CzcB-like barrel-sandwich hybrid" evidence="3">
    <location>
        <begin position="84"/>
        <end position="217"/>
    </location>
</feature>
<protein>
    <submittedName>
        <fullName evidence="4">Efflux transporter, RND family, MFP subunit</fullName>
    </submittedName>
</protein>
<organism evidence="4 5">
    <name type="scientific">Glaciecola nitratireducens (strain JCM 12485 / KCTC 12276 / FR1064)</name>
    <dbReference type="NCBI Taxonomy" id="1085623"/>
    <lineage>
        <taxon>Bacteria</taxon>
        <taxon>Pseudomonadati</taxon>
        <taxon>Pseudomonadota</taxon>
        <taxon>Gammaproteobacteria</taxon>
        <taxon>Alteromonadales</taxon>
        <taxon>Alteromonadaceae</taxon>
        <taxon>Brumicola</taxon>
    </lineage>
</organism>
<evidence type="ECO:0000313" key="5">
    <source>
        <dbReference type="Proteomes" id="UP000009282"/>
    </source>
</evidence>
<dbReference type="AlphaFoldDB" id="G4QFG9"/>
<dbReference type="EMBL" id="CP003060">
    <property type="protein sequence ID" value="AEP28594.1"/>
    <property type="molecule type" value="Genomic_DNA"/>
</dbReference>
<dbReference type="Pfam" id="PF25973">
    <property type="entry name" value="BSH_CzcB"/>
    <property type="match status" value="1"/>
</dbReference>
<dbReference type="PANTHER" id="PTHR30469:SF11">
    <property type="entry name" value="BLL4320 PROTEIN"/>
    <property type="match status" value="1"/>
</dbReference>
<dbReference type="PANTHER" id="PTHR30469">
    <property type="entry name" value="MULTIDRUG RESISTANCE PROTEIN MDTA"/>
    <property type="match status" value="1"/>
</dbReference>
<evidence type="ECO:0000256" key="2">
    <source>
        <dbReference type="SAM" id="Coils"/>
    </source>
</evidence>
<dbReference type="eggNOG" id="COG0845">
    <property type="taxonomic scope" value="Bacteria"/>
</dbReference>
<evidence type="ECO:0000313" key="4">
    <source>
        <dbReference type="EMBL" id="AEP28594.1"/>
    </source>
</evidence>
<gene>
    <name evidence="4" type="ordered locus">GNIT_0440</name>
</gene>
<dbReference type="RefSeq" id="WP_014107471.1">
    <property type="nucleotide sequence ID" value="NC_016041.1"/>
</dbReference>
<comment type="similarity">
    <text evidence="1">Belongs to the membrane fusion protein (MFP) (TC 8.A.1) family.</text>
</comment>
<dbReference type="GO" id="GO:0015562">
    <property type="term" value="F:efflux transmembrane transporter activity"/>
    <property type="evidence" value="ECO:0007669"/>
    <property type="project" value="TreeGrafter"/>
</dbReference>
<feature type="coiled-coil region" evidence="2">
    <location>
        <begin position="156"/>
        <end position="183"/>
    </location>
</feature>
<name>G4QFG9_GLANF</name>
<dbReference type="GO" id="GO:1990281">
    <property type="term" value="C:efflux pump complex"/>
    <property type="evidence" value="ECO:0007669"/>
    <property type="project" value="TreeGrafter"/>
</dbReference>
<dbReference type="OrthoDB" id="266524at2"/>
<dbReference type="STRING" id="1085623.GNIT_0440"/>
<dbReference type="SUPFAM" id="SSF111369">
    <property type="entry name" value="HlyD-like secretion proteins"/>
    <property type="match status" value="1"/>
</dbReference>